<dbReference type="AlphaFoldDB" id="A0A0B7FER4"/>
<reference evidence="2 3" key="1">
    <citation type="submission" date="2014-11" db="EMBL/GenBank/DDBJ databases">
        <authorList>
            <person name="Wibberg Daniel"/>
        </authorList>
    </citation>
    <scope>NUCLEOTIDE SEQUENCE [LARGE SCALE GENOMIC DNA]</scope>
    <source>
        <strain evidence="2">Rhizoctonia solani AG1-IB 7/3/14</strain>
    </source>
</reference>
<evidence type="ECO:0000313" key="2">
    <source>
        <dbReference type="EMBL" id="CEL54683.1"/>
    </source>
</evidence>
<dbReference type="OrthoDB" id="3206460at2759"/>
<feature type="chain" id="PRO_5002113893" evidence="1">
    <location>
        <begin position="20"/>
        <end position="79"/>
    </location>
</feature>
<dbReference type="EMBL" id="LN679117">
    <property type="protein sequence ID" value="CEL54683.1"/>
    <property type="molecule type" value="Genomic_DNA"/>
</dbReference>
<proteinExistence type="predicted"/>
<feature type="signal peptide" evidence="1">
    <location>
        <begin position="1"/>
        <end position="19"/>
    </location>
</feature>
<evidence type="ECO:0000313" key="3">
    <source>
        <dbReference type="Proteomes" id="UP000059188"/>
    </source>
</evidence>
<organism evidence="2 3">
    <name type="scientific">Thanatephorus cucumeris (strain AG1-IB / isolate 7/3/14)</name>
    <name type="common">Lettuce bottom rot fungus</name>
    <name type="synonym">Rhizoctonia solani</name>
    <dbReference type="NCBI Taxonomy" id="1108050"/>
    <lineage>
        <taxon>Eukaryota</taxon>
        <taxon>Fungi</taxon>
        <taxon>Dikarya</taxon>
        <taxon>Basidiomycota</taxon>
        <taxon>Agaricomycotina</taxon>
        <taxon>Agaricomycetes</taxon>
        <taxon>Cantharellales</taxon>
        <taxon>Ceratobasidiaceae</taxon>
        <taxon>Rhizoctonia</taxon>
        <taxon>Rhizoctonia solani AG-1</taxon>
    </lineage>
</organism>
<name>A0A0B7FER4_THACB</name>
<protein>
    <submittedName>
        <fullName evidence="2">Uncharacterized protein</fullName>
    </submittedName>
</protein>
<keyword evidence="3" id="KW-1185">Reference proteome</keyword>
<sequence>MKLAFLIATLSAFSLMTLASPTGSIPSIGRDEVKVPDGTLGSFCGGIVGFPCNEGLVCQLDDKNIADSGGVCIKKPKCL</sequence>
<evidence type="ECO:0000256" key="1">
    <source>
        <dbReference type="SAM" id="SignalP"/>
    </source>
</evidence>
<keyword evidence="1" id="KW-0732">Signal</keyword>
<accession>A0A0B7FER4</accession>
<dbReference type="Proteomes" id="UP000059188">
    <property type="component" value="Unassembled WGS sequence"/>
</dbReference>
<gene>
    <name evidence="2" type="ORF">RSOLAG1IB_07217</name>
</gene>